<dbReference type="Gene3D" id="1.20.120.1810">
    <property type="match status" value="1"/>
</dbReference>
<evidence type="ECO:0008006" key="3">
    <source>
        <dbReference type="Google" id="ProtNLM"/>
    </source>
</evidence>
<dbReference type="AlphaFoldDB" id="A0A6L5G791"/>
<accession>A0A6L5G791</accession>
<dbReference type="Proteomes" id="UP000477750">
    <property type="component" value="Unassembled WGS sequence"/>
</dbReference>
<dbReference type="SUPFAM" id="SSF88946">
    <property type="entry name" value="Sigma2 domain of RNA polymerase sigma factors"/>
    <property type="match status" value="1"/>
</dbReference>
<evidence type="ECO:0000313" key="1">
    <source>
        <dbReference type="EMBL" id="MQM25512.1"/>
    </source>
</evidence>
<keyword evidence="2" id="KW-1185">Reference proteome</keyword>
<dbReference type="InterPro" id="IPR013325">
    <property type="entry name" value="RNA_pol_sigma_r2"/>
</dbReference>
<sequence length="174" mass="19147">MPERGDRHRDRAPDEFDRLRPLFGELARLDEDDPEWRRCRERLITGYMPIVEHAVDRYAGLRGADHGDLMEVGAIALVHAIDRFDRDSGGDFLICAVPIIVGELSRYAHSAAKHTAPGATDAESDRPRSCAVIRAEVASRLGVSRAHVSEVLASWNEARGPVGPQSDRPDASTG</sequence>
<comment type="caution">
    <text evidence="1">The sequence shown here is derived from an EMBL/GenBank/DDBJ whole genome shotgun (WGS) entry which is preliminary data.</text>
</comment>
<dbReference type="EMBL" id="WIAO01000007">
    <property type="protein sequence ID" value="MQM25512.1"/>
    <property type="molecule type" value="Genomic_DNA"/>
</dbReference>
<organism evidence="1 2">
    <name type="scientific">Glycomyces albidus</name>
    <dbReference type="NCBI Taxonomy" id="2656774"/>
    <lineage>
        <taxon>Bacteria</taxon>
        <taxon>Bacillati</taxon>
        <taxon>Actinomycetota</taxon>
        <taxon>Actinomycetes</taxon>
        <taxon>Glycomycetales</taxon>
        <taxon>Glycomycetaceae</taxon>
        <taxon>Glycomyces</taxon>
    </lineage>
</organism>
<gene>
    <name evidence="1" type="ORF">GFD30_08000</name>
</gene>
<dbReference type="RefSeq" id="WP_153024673.1">
    <property type="nucleotide sequence ID" value="NZ_WIAO01000007.1"/>
</dbReference>
<protein>
    <recommendedName>
        <fullName evidence="3">Sigma-70 family RNA polymerase sigma factor</fullName>
    </recommendedName>
</protein>
<evidence type="ECO:0000313" key="2">
    <source>
        <dbReference type="Proteomes" id="UP000477750"/>
    </source>
</evidence>
<dbReference type="GO" id="GO:0003700">
    <property type="term" value="F:DNA-binding transcription factor activity"/>
    <property type="evidence" value="ECO:0007669"/>
    <property type="project" value="InterPro"/>
</dbReference>
<reference evidence="1 2" key="1">
    <citation type="submission" date="2019-10" db="EMBL/GenBank/DDBJ databases">
        <title>Glycomyces albidus sp. nov., a novel actinomycete isolated from rhizosphere soil of wheat (Triticum aestivum L.).</title>
        <authorList>
            <person name="Qian L."/>
        </authorList>
    </citation>
    <scope>NUCLEOTIDE SEQUENCE [LARGE SCALE GENOMIC DNA]</scope>
    <source>
        <strain evidence="1 2">NEAU-7082</strain>
    </source>
</reference>
<proteinExistence type="predicted"/>
<dbReference type="GO" id="GO:0006352">
    <property type="term" value="P:DNA-templated transcription initiation"/>
    <property type="evidence" value="ECO:0007669"/>
    <property type="project" value="InterPro"/>
</dbReference>
<name>A0A6L5G791_9ACTN</name>